<evidence type="ECO:0000256" key="1">
    <source>
        <dbReference type="ARBA" id="ARBA00007316"/>
    </source>
</evidence>
<evidence type="ECO:0000256" key="7">
    <source>
        <dbReference type="ARBA" id="ARBA00023137"/>
    </source>
</evidence>
<evidence type="ECO:0000259" key="9">
    <source>
        <dbReference type="Pfam" id="PF01656"/>
    </source>
</evidence>
<keyword evidence="4" id="KW-0547">Nucleotide-binding</keyword>
<dbReference type="GO" id="GO:0005886">
    <property type="term" value="C:plasma membrane"/>
    <property type="evidence" value="ECO:0007669"/>
    <property type="project" value="UniProtKB-ARBA"/>
</dbReference>
<dbReference type="RefSeq" id="WP_134059372.1">
    <property type="nucleotide sequence ID" value="NZ_SOEF01000019.1"/>
</dbReference>
<comment type="caution">
    <text evidence="10">The sequence shown here is derived from an EMBL/GenBank/DDBJ whole genome shotgun (WGS) entry which is preliminary data.</text>
</comment>
<evidence type="ECO:0000256" key="8">
    <source>
        <dbReference type="ARBA" id="ARBA00051245"/>
    </source>
</evidence>
<dbReference type="CDD" id="cd05387">
    <property type="entry name" value="BY-kinase"/>
    <property type="match status" value="1"/>
</dbReference>
<keyword evidence="6" id="KW-0067">ATP-binding</keyword>
<dbReference type="PANTHER" id="PTHR32309:SF13">
    <property type="entry name" value="FERRIC ENTEROBACTIN TRANSPORT PROTEIN FEPE"/>
    <property type="match status" value="1"/>
</dbReference>
<dbReference type="GeneID" id="57012995"/>
<sequence length="238" mass="26666">MTKKKNKSQEIKSDKLVALHHKKSPATEAFRTIRTNLQFMSPDKELKVIMVTGSEAGIGKSTVASNLALTFSMTGQKTLLIDTDMRKPMLHKLFDLPNFQGLSSYLAGDQDEIEDLIQECKHSGTFLLPAGPIPPNPSEMLNSKKMEDLIKKCKKENAITIIDAPLLLPVTDALLLSQKVDGVIMVAETNQTKKEVFTKGIERLQQVSANILGTILNKYPVNKSSYYTYENYYYYGEE</sequence>
<dbReference type="EC" id="2.7.10.2" evidence="2"/>
<dbReference type="Gene3D" id="3.40.50.300">
    <property type="entry name" value="P-loop containing nucleotide triphosphate hydrolases"/>
    <property type="match status" value="1"/>
</dbReference>
<evidence type="ECO:0000256" key="2">
    <source>
        <dbReference type="ARBA" id="ARBA00011903"/>
    </source>
</evidence>
<dbReference type="SUPFAM" id="SSF52540">
    <property type="entry name" value="P-loop containing nucleoside triphosphate hydrolases"/>
    <property type="match status" value="1"/>
</dbReference>
<evidence type="ECO:0000256" key="4">
    <source>
        <dbReference type="ARBA" id="ARBA00022741"/>
    </source>
</evidence>
<dbReference type="EMBL" id="SOEF01000019">
    <property type="protein sequence ID" value="TDX42904.1"/>
    <property type="molecule type" value="Genomic_DNA"/>
</dbReference>
<dbReference type="Proteomes" id="UP000295472">
    <property type="component" value="Unassembled WGS sequence"/>
</dbReference>
<gene>
    <name evidence="10" type="ORF">C7954_11915</name>
</gene>
<evidence type="ECO:0000313" key="11">
    <source>
        <dbReference type="Proteomes" id="UP000295472"/>
    </source>
</evidence>
<evidence type="ECO:0000256" key="5">
    <source>
        <dbReference type="ARBA" id="ARBA00022777"/>
    </source>
</evidence>
<accession>A0A4R8GIZ9</accession>
<dbReference type="InterPro" id="IPR027417">
    <property type="entry name" value="P-loop_NTPase"/>
</dbReference>
<proteinExistence type="inferred from homology"/>
<keyword evidence="7" id="KW-0829">Tyrosine-protein kinase</keyword>
<comment type="similarity">
    <text evidence="1">Belongs to the CpsD/CapB family.</text>
</comment>
<dbReference type="GO" id="GO:0005524">
    <property type="term" value="F:ATP binding"/>
    <property type="evidence" value="ECO:0007669"/>
    <property type="project" value="UniProtKB-KW"/>
</dbReference>
<dbReference type="AlphaFoldDB" id="A0A4R8GIZ9"/>
<comment type="catalytic activity">
    <reaction evidence="8">
        <text>L-tyrosyl-[protein] + ATP = O-phospho-L-tyrosyl-[protein] + ADP + H(+)</text>
        <dbReference type="Rhea" id="RHEA:10596"/>
        <dbReference type="Rhea" id="RHEA-COMP:10136"/>
        <dbReference type="Rhea" id="RHEA-COMP:20101"/>
        <dbReference type="ChEBI" id="CHEBI:15378"/>
        <dbReference type="ChEBI" id="CHEBI:30616"/>
        <dbReference type="ChEBI" id="CHEBI:46858"/>
        <dbReference type="ChEBI" id="CHEBI:61978"/>
        <dbReference type="ChEBI" id="CHEBI:456216"/>
        <dbReference type="EC" id="2.7.10.2"/>
    </reaction>
</comment>
<name>A0A4R8GIZ9_9FIRM</name>
<dbReference type="InterPro" id="IPR050445">
    <property type="entry name" value="Bact_polysacc_biosynth/exp"/>
</dbReference>
<dbReference type="GO" id="GO:0004715">
    <property type="term" value="F:non-membrane spanning protein tyrosine kinase activity"/>
    <property type="evidence" value="ECO:0007669"/>
    <property type="project" value="UniProtKB-EC"/>
</dbReference>
<evidence type="ECO:0000256" key="6">
    <source>
        <dbReference type="ARBA" id="ARBA00022840"/>
    </source>
</evidence>
<feature type="domain" description="CobQ/CobB/MinD/ParA nucleotide binding" evidence="9">
    <location>
        <begin position="49"/>
        <end position="222"/>
    </location>
</feature>
<evidence type="ECO:0000313" key="10">
    <source>
        <dbReference type="EMBL" id="TDX42904.1"/>
    </source>
</evidence>
<reference evidence="10 11" key="1">
    <citation type="submission" date="2019-03" db="EMBL/GenBank/DDBJ databases">
        <title>Subsurface microbial communities from deep shales in Ohio and West Virginia, USA.</title>
        <authorList>
            <person name="Wrighton K."/>
        </authorList>
    </citation>
    <scope>NUCLEOTIDE SEQUENCE [LARGE SCALE GENOMIC DNA]</scope>
    <source>
        <strain evidence="10 11">DSMZ 11287</strain>
    </source>
</reference>
<dbReference type="GO" id="GO:0042802">
    <property type="term" value="F:identical protein binding"/>
    <property type="evidence" value="ECO:0007669"/>
    <property type="project" value="UniProtKB-ARBA"/>
</dbReference>
<dbReference type="NCBIfam" id="TIGR01007">
    <property type="entry name" value="eps_fam"/>
    <property type="match status" value="1"/>
</dbReference>
<dbReference type="PANTHER" id="PTHR32309">
    <property type="entry name" value="TYROSINE-PROTEIN KINASE"/>
    <property type="match status" value="1"/>
</dbReference>
<dbReference type="InterPro" id="IPR005702">
    <property type="entry name" value="Wzc-like_C"/>
</dbReference>
<keyword evidence="5" id="KW-0418">Kinase</keyword>
<keyword evidence="3" id="KW-0808">Transferase</keyword>
<dbReference type="InterPro" id="IPR002586">
    <property type="entry name" value="CobQ/CobB/MinD/ParA_Nub-bd_dom"/>
</dbReference>
<dbReference type="Pfam" id="PF01656">
    <property type="entry name" value="CbiA"/>
    <property type="match status" value="1"/>
</dbReference>
<protein>
    <recommendedName>
        <fullName evidence="2">non-specific protein-tyrosine kinase</fullName>
        <ecNumber evidence="2">2.7.10.2</ecNumber>
    </recommendedName>
</protein>
<dbReference type="FunFam" id="3.40.50.300:FF:000527">
    <property type="entry name" value="Tyrosine-protein kinase etk"/>
    <property type="match status" value="1"/>
</dbReference>
<organism evidence="10 11">
    <name type="scientific">Halanaerobium congolense</name>
    <dbReference type="NCBI Taxonomy" id="54121"/>
    <lineage>
        <taxon>Bacteria</taxon>
        <taxon>Bacillati</taxon>
        <taxon>Bacillota</taxon>
        <taxon>Clostridia</taxon>
        <taxon>Halanaerobiales</taxon>
        <taxon>Halanaerobiaceae</taxon>
        <taxon>Halanaerobium</taxon>
    </lineage>
</organism>
<evidence type="ECO:0000256" key="3">
    <source>
        <dbReference type="ARBA" id="ARBA00022679"/>
    </source>
</evidence>